<feature type="transmembrane region" description="Helical" evidence="7">
    <location>
        <begin position="51"/>
        <end position="70"/>
    </location>
</feature>
<feature type="transmembrane region" description="Helical" evidence="7">
    <location>
        <begin position="338"/>
        <end position="360"/>
    </location>
</feature>
<keyword evidence="6 7" id="KW-0472">Membrane</keyword>
<sequence length="540" mass="56388">MKPQTFAFHHPIAFWLGCIAIIGGVLAHVPMFMMGRYTGYQMVGMEMDATMLTGMAMIPLGVLLATYGLMPRIAQMRKSLHADRHLQFHLADGVALNGEHWKLVTVLVIALAVDVLKPATLGFVMPGMTKEYEISKQTAGLLALVALTGTTVGSVLWGRLADMFGRRAAILLSALMFIGTAICGAMPAFGWNLAMCFLMGASAGGLLPITFTLMAETVPAAHRGWLLVALGGIGTSAGYLLAAGSAALLVPEFSWRALWLLGLPTGLLIVFLGRYIPESPRFLANAGLDDEARAVLARFAGRGRAGSARADAPAAVIAEDEPPPGGLLHLLRGSHARITWGLIVCGVAWGLVNFGFLLWLPTNLGSMGMDATAASALLARSALLALPGIAVVIWLYHRWSSIKALVLFIALTAATLLVFCALGLAQVQSTTAIVLATALLLVSSSGVIAMLIPYAAEIYPVQLRGTGSGVVAASSKFGGILGAGFGVAGVFGHFAVSALLIALPMAVAALMLLRSGIETRGRGLEAIQDAFGSTTRSSAS</sequence>
<dbReference type="Gene3D" id="1.20.1250.20">
    <property type="entry name" value="MFS general substrate transporter like domains"/>
    <property type="match status" value="1"/>
</dbReference>
<dbReference type="InterPro" id="IPR036259">
    <property type="entry name" value="MFS_trans_sf"/>
</dbReference>
<dbReference type="InterPro" id="IPR005829">
    <property type="entry name" value="Sugar_transporter_CS"/>
</dbReference>
<evidence type="ECO:0000256" key="7">
    <source>
        <dbReference type="SAM" id="Phobius"/>
    </source>
</evidence>
<dbReference type="PROSITE" id="PS50850">
    <property type="entry name" value="MFS"/>
    <property type="match status" value="1"/>
</dbReference>
<feature type="transmembrane region" description="Helical" evidence="7">
    <location>
        <begin position="431"/>
        <end position="456"/>
    </location>
</feature>
<comment type="subcellular location">
    <subcellularLocation>
        <location evidence="1">Membrane</location>
        <topology evidence="1">Multi-pass membrane protein</topology>
    </subcellularLocation>
</comment>
<organism evidence="9 10">
    <name type="scientific">Variovorax soli</name>
    <dbReference type="NCBI Taxonomy" id="376815"/>
    <lineage>
        <taxon>Bacteria</taxon>
        <taxon>Pseudomonadati</taxon>
        <taxon>Pseudomonadota</taxon>
        <taxon>Betaproteobacteria</taxon>
        <taxon>Burkholderiales</taxon>
        <taxon>Comamonadaceae</taxon>
        <taxon>Variovorax</taxon>
    </lineage>
</organism>
<evidence type="ECO:0000256" key="5">
    <source>
        <dbReference type="ARBA" id="ARBA00022989"/>
    </source>
</evidence>
<name>A0ABU1NH97_9BURK</name>
<dbReference type="InterPro" id="IPR020846">
    <property type="entry name" value="MFS_dom"/>
</dbReference>
<feature type="transmembrane region" description="Helical" evidence="7">
    <location>
        <begin position="468"/>
        <end position="488"/>
    </location>
</feature>
<feature type="transmembrane region" description="Helical" evidence="7">
    <location>
        <begin position="12"/>
        <end position="31"/>
    </location>
</feature>
<dbReference type="EMBL" id="JAVDRF010000007">
    <property type="protein sequence ID" value="MDR6537697.1"/>
    <property type="molecule type" value="Genomic_DNA"/>
</dbReference>
<proteinExistence type="inferred from homology"/>
<feature type="transmembrane region" description="Helical" evidence="7">
    <location>
        <begin position="257"/>
        <end position="276"/>
    </location>
</feature>
<dbReference type="Pfam" id="PF07690">
    <property type="entry name" value="MFS_1"/>
    <property type="match status" value="1"/>
</dbReference>
<evidence type="ECO:0000256" key="2">
    <source>
        <dbReference type="ARBA" id="ARBA00010992"/>
    </source>
</evidence>
<evidence type="ECO:0000259" key="8">
    <source>
        <dbReference type="PROSITE" id="PS50850"/>
    </source>
</evidence>
<evidence type="ECO:0000256" key="4">
    <source>
        <dbReference type="ARBA" id="ARBA00022692"/>
    </source>
</evidence>
<dbReference type="Proteomes" id="UP001184230">
    <property type="component" value="Unassembled WGS sequence"/>
</dbReference>
<comment type="similarity">
    <text evidence="2">Belongs to the major facilitator superfamily. Sugar transporter (TC 2.A.1.1) family.</text>
</comment>
<evidence type="ECO:0000256" key="6">
    <source>
        <dbReference type="ARBA" id="ARBA00023136"/>
    </source>
</evidence>
<keyword evidence="4 7" id="KW-0812">Transmembrane</keyword>
<accession>A0ABU1NH97</accession>
<dbReference type="PANTHER" id="PTHR23511">
    <property type="entry name" value="SYNAPTIC VESICLE GLYCOPROTEIN 2"/>
    <property type="match status" value="1"/>
</dbReference>
<dbReference type="SUPFAM" id="SSF103473">
    <property type="entry name" value="MFS general substrate transporter"/>
    <property type="match status" value="1"/>
</dbReference>
<feature type="domain" description="Major facilitator superfamily (MFS) profile" evidence="8">
    <location>
        <begin position="103"/>
        <end position="520"/>
    </location>
</feature>
<dbReference type="PROSITE" id="PS00217">
    <property type="entry name" value="SUGAR_TRANSPORT_2"/>
    <property type="match status" value="1"/>
</dbReference>
<feature type="transmembrane region" description="Helical" evidence="7">
    <location>
        <begin position="137"/>
        <end position="157"/>
    </location>
</feature>
<feature type="transmembrane region" description="Helical" evidence="7">
    <location>
        <begin position="372"/>
        <end position="397"/>
    </location>
</feature>
<keyword evidence="3" id="KW-0813">Transport</keyword>
<protein>
    <submittedName>
        <fullName evidence="9">MFS transporter</fullName>
    </submittedName>
</protein>
<comment type="caution">
    <text evidence="9">The sequence shown here is derived from an EMBL/GenBank/DDBJ whole genome shotgun (WGS) entry which is preliminary data.</text>
</comment>
<reference evidence="9 10" key="1">
    <citation type="submission" date="2023-07" db="EMBL/GenBank/DDBJ databases">
        <title>Sorghum-associated microbial communities from plants grown in Nebraska, USA.</title>
        <authorList>
            <person name="Schachtman D."/>
        </authorList>
    </citation>
    <scope>NUCLEOTIDE SEQUENCE [LARGE SCALE GENOMIC DNA]</scope>
    <source>
        <strain evidence="9 10">DS1781</strain>
    </source>
</reference>
<feature type="transmembrane region" description="Helical" evidence="7">
    <location>
        <begin position="169"/>
        <end position="191"/>
    </location>
</feature>
<dbReference type="InterPro" id="IPR011701">
    <property type="entry name" value="MFS"/>
</dbReference>
<feature type="transmembrane region" description="Helical" evidence="7">
    <location>
        <begin position="227"/>
        <end position="251"/>
    </location>
</feature>
<feature type="transmembrane region" description="Helical" evidence="7">
    <location>
        <begin position="404"/>
        <end position="425"/>
    </location>
</feature>
<evidence type="ECO:0000256" key="3">
    <source>
        <dbReference type="ARBA" id="ARBA00022448"/>
    </source>
</evidence>
<gene>
    <name evidence="9" type="ORF">J2739_003478</name>
</gene>
<feature type="transmembrane region" description="Helical" evidence="7">
    <location>
        <begin position="197"/>
        <end position="215"/>
    </location>
</feature>
<dbReference type="PROSITE" id="PS51257">
    <property type="entry name" value="PROKAR_LIPOPROTEIN"/>
    <property type="match status" value="1"/>
</dbReference>
<dbReference type="PANTHER" id="PTHR23511:SF34">
    <property type="entry name" value="SYNAPTIC VESICLE GLYCOPROTEIN 2"/>
    <property type="match status" value="1"/>
</dbReference>
<evidence type="ECO:0000256" key="1">
    <source>
        <dbReference type="ARBA" id="ARBA00004141"/>
    </source>
</evidence>
<keyword evidence="10" id="KW-1185">Reference proteome</keyword>
<evidence type="ECO:0000313" key="10">
    <source>
        <dbReference type="Proteomes" id="UP001184230"/>
    </source>
</evidence>
<feature type="transmembrane region" description="Helical" evidence="7">
    <location>
        <begin position="494"/>
        <end position="513"/>
    </location>
</feature>
<feature type="transmembrane region" description="Helical" evidence="7">
    <location>
        <begin position="103"/>
        <end position="125"/>
    </location>
</feature>
<evidence type="ECO:0000313" key="9">
    <source>
        <dbReference type="EMBL" id="MDR6537697.1"/>
    </source>
</evidence>
<dbReference type="RefSeq" id="WP_309903810.1">
    <property type="nucleotide sequence ID" value="NZ_JAVDRF010000007.1"/>
</dbReference>
<keyword evidence="5 7" id="KW-1133">Transmembrane helix</keyword>